<dbReference type="InterPro" id="IPR007034">
    <property type="entry name" value="BMS1_TSR1_C"/>
</dbReference>
<dbReference type="Pfam" id="PF22298">
    <property type="entry name" value="Tsr1_G-like"/>
    <property type="match status" value="1"/>
</dbReference>
<keyword evidence="8" id="KW-1185">Reference proteome</keyword>
<dbReference type="Proteomes" id="UP000006790">
    <property type="component" value="Chromosome 3"/>
</dbReference>
<dbReference type="Pfam" id="PF04950">
    <property type="entry name" value="RIBIOP_C"/>
    <property type="match status" value="1"/>
</dbReference>
<accession>G8JRJ9</accession>
<evidence type="ECO:0000313" key="7">
    <source>
        <dbReference type="EMBL" id="AET38768.1"/>
    </source>
</evidence>
<evidence type="ECO:0000256" key="4">
    <source>
        <dbReference type="ARBA" id="ARBA00038288"/>
    </source>
</evidence>
<dbReference type="GO" id="GO:0005730">
    <property type="term" value="C:nucleolus"/>
    <property type="evidence" value="ECO:0007669"/>
    <property type="project" value="UniProtKB-SubCell"/>
</dbReference>
<evidence type="ECO:0000256" key="5">
    <source>
        <dbReference type="SAM" id="MobiDB-lite"/>
    </source>
</evidence>
<dbReference type="FunCoup" id="G8JRJ9">
    <property type="interactions" value="1027"/>
</dbReference>
<dbReference type="InterPro" id="IPR039761">
    <property type="entry name" value="Bms1/Tsr1"/>
</dbReference>
<dbReference type="GeneID" id="11470976"/>
<keyword evidence="2" id="KW-0690">Ribosome biogenesis</keyword>
<name>G8JRJ9_ERECY</name>
<feature type="compositionally biased region" description="Basic residues" evidence="5">
    <location>
        <begin position="1"/>
        <end position="32"/>
    </location>
</feature>
<dbReference type="SMART" id="SM01362">
    <property type="entry name" value="DUF663"/>
    <property type="match status" value="1"/>
</dbReference>
<sequence length="787" mass="89388">MAGHSHRSSVKNGHKSFKSKHASKGALKRMNKGKVERENNGTGKSVKVVSRLDRKNLTNQLRQKKLLDTARIRKLFEGLHGAPKVVTVIPLTPDVDAGDIVKKLINSGDLDPSGQFSGPWNYSTPSVTNFKVDKFKTTLKLIVPDMSNFINIMDSAKVADFVVFGLSGTSEVDSVFGEQVIRVLELQGIASYMGVVANLSKVHPKEKFQLDVKQSLESYFRHFFPSEDRIYNLEKSSEATNALRVLCQKYPRAVQWRDSRGYLIADSIDFEEGVQGSGDLIVEGVVRGVGLHSNRLIHLPGLGDFMLSKIEKVASSSRASKASSDNSAVNNVFLPDQNRDTLEEFAPEDLEMEELSDNDEFEYANLSSVRYDDHGFLPGREQPMKRVKVPKGTSEYQARWYLEDVVDVDEEDDDDERRLMPEAVGEIDDEFMADVAEAQPVDPLEVNAESETLEDMHVDFPAEEEERQLRAYRELEKDDLEFPDEIELDPSESAIERLKRYRGLKSLHNCVWDADEKDPHAPPEWKRLLRLGNYKNIKRQVNKEVGAGAQVVAGDRVRIYIQFPKHLLDKIVETNLLAFTVYGLLPHEHKQAMANLSIQRWEGYEDPIPSNEPVVVQYGVRRYTIQPQFSSASNSPNNVHKYERFLHHNTVSIATCFLPLDLTQSPALYFKPDAQDPKGLQLIGHGSFLNVDHNRILAKRIILTGHPFKFHKRVITVRYMFFRPEDVEWFKSIPLFTKSGRTGFIKESLGTHGYFKATFDGKLSAQDTVAMPLFRRVWPSTSIAWQY</sequence>
<dbReference type="GO" id="GO:0003924">
    <property type="term" value="F:GTPase activity"/>
    <property type="evidence" value="ECO:0007669"/>
    <property type="project" value="TreeGrafter"/>
</dbReference>
<feature type="domain" description="Bms1-type G" evidence="6">
    <location>
        <begin position="82"/>
        <end position="252"/>
    </location>
</feature>
<dbReference type="InParanoid" id="G8JRJ9"/>
<dbReference type="OMA" id="MNLPRFK"/>
<dbReference type="GO" id="GO:0034511">
    <property type="term" value="F:U3 snoRNA binding"/>
    <property type="evidence" value="ECO:0007669"/>
    <property type="project" value="TreeGrafter"/>
</dbReference>
<organism evidence="7 8">
    <name type="scientific">Eremothecium cymbalariae (strain CBS 270.75 / DBVPG 7215 / KCTC 17166 / NRRL Y-17582)</name>
    <name type="common">Yeast</name>
    <dbReference type="NCBI Taxonomy" id="931890"/>
    <lineage>
        <taxon>Eukaryota</taxon>
        <taxon>Fungi</taxon>
        <taxon>Dikarya</taxon>
        <taxon>Ascomycota</taxon>
        <taxon>Saccharomycotina</taxon>
        <taxon>Saccharomycetes</taxon>
        <taxon>Saccharomycetales</taxon>
        <taxon>Saccharomycetaceae</taxon>
        <taxon>Eremothecium</taxon>
    </lineage>
</organism>
<keyword evidence="3" id="KW-0539">Nucleus</keyword>
<dbReference type="GO" id="GO:0043021">
    <property type="term" value="F:ribonucleoprotein complex binding"/>
    <property type="evidence" value="ECO:0007669"/>
    <property type="project" value="EnsemblFungi"/>
</dbReference>
<evidence type="ECO:0000256" key="3">
    <source>
        <dbReference type="ARBA" id="ARBA00023242"/>
    </source>
</evidence>
<dbReference type="OrthoDB" id="119302at2759"/>
<dbReference type="SMART" id="SM00785">
    <property type="entry name" value="AARP2CN"/>
    <property type="match status" value="1"/>
</dbReference>
<dbReference type="InterPro" id="IPR030387">
    <property type="entry name" value="G_Bms1/Tsr1_dom"/>
</dbReference>
<protein>
    <recommendedName>
        <fullName evidence="6">Bms1-type G domain-containing protein</fullName>
    </recommendedName>
</protein>
<dbReference type="AlphaFoldDB" id="G8JRJ9"/>
<dbReference type="Pfam" id="PF08142">
    <property type="entry name" value="AARP2CN"/>
    <property type="match status" value="1"/>
</dbReference>
<evidence type="ECO:0000313" key="8">
    <source>
        <dbReference type="Proteomes" id="UP000006790"/>
    </source>
</evidence>
<proteinExistence type="inferred from homology"/>
<dbReference type="EMBL" id="CP002499">
    <property type="protein sequence ID" value="AET38768.1"/>
    <property type="molecule type" value="Genomic_DNA"/>
</dbReference>
<comment type="similarity">
    <text evidence="4">Belongs to the TRAFAC class translation factor GTPase superfamily. Bms1-like GTPase family. TSR1 subfamily.</text>
</comment>
<dbReference type="KEGG" id="erc:Ecym_3275"/>
<gene>
    <name evidence="7" type="ordered locus">Ecym_3275</name>
</gene>
<feature type="region of interest" description="Disordered" evidence="5">
    <location>
        <begin position="1"/>
        <end position="48"/>
    </location>
</feature>
<evidence type="ECO:0000259" key="6">
    <source>
        <dbReference type="PROSITE" id="PS51714"/>
    </source>
</evidence>
<dbReference type="PROSITE" id="PS51714">
    <property type="entry name" value="G_BMS1"/>
    <property type="match status" value="1"/>
</dbReference>
<dbReference type="HOGENOM" id="CLU_009858_1_0_1"/>
<evidence type="ECO:0000256" key="2">
    <source>
        <dbReference type="ARBA" id="ARBA00022517"/>
    </source>
</evidence>
<dbReference type="InterPro" id="IPR012948">
    <property type="entry name" value="AARP2CN"/>
</dbReference>
<dbReference type="PANTHER" id="PTHR12858:SF1">
    <property type="entry name" value="PRE-RRNA-PROCESSING PROTEIN TSR1 HOMOLOG"/>
    <property type="match status" value="1"/>
</dbReference>
<dbReference type="GO" id="GO:0000461">
    <property type="term" value="P:endonucleolytic cleavage to generate mature 3'-end of SSU-rRNA from (SSU-rRNA, 5.8S rRNA, LSU-rRNA)"/>
    <property type="evidence" value="ECO:0007669"/>
    <property type="project" value="EnsemblFungi"/>
</dbReference>
<comment type="subcellular location">
    <subcellularLocation>
        <location evidence="1">Nucleus</location>
        <location evidence="1">Nucleolus</location>
    </subcellularLocation>
</comment>
<dbReference type="PANTHER" id="PTHR12858">
    <property type="entry name" value="RIBOSOME BIOGENESIS PROTEIN"/>
    <property type="match status" value="1"/>
</dbReference>
<dbReference type="STRING" id="931890.G8JRJ9"/>
<dbReference type="RefSeq" id="XP_003645585.1">
    <property type="nucleotide sequence ID" value="XM_003645537.1"/>
</dbReference>
<dbReference type="eggNOG" id="KOG1980">
    <property type="taxonomic scope" value="Eukaryota"/>
</dbReference>
<dbReference type="GO" id="GO:0005737">
    <property type="term" value="C:cytoplasm"/>
    <property type="evidence" value="ECO:0007669"/>
    <property type="project" value="EnsemblFungi"/>
</dbReference>
<dbReference type="GO" id="GO:0005525">
    <property type="term" value="F:GTP binding"/>
    <property type="evidence" value="ECO:0007669"/>
    <property type="project" value="TreeGrafter"/>
</dbReference>
<dbReference type="GO" id="GO:0030688">
    <property type="term" value="C:preribosome, small subunit precursor"/>
    <property type="evidence" value="ECO:0007669"/>
    <property type="project" value="EnsemblFungi"/>
</dbReference>
<evidence type="ECO:0000256" key="1">
    <source>
        <dbReference type="ARBA" id="ARBA00004604"/>
    </source>
</evidence>
<reference evidence="8" key="1">
    <citation type="journal article" date="2012" name="G3 (Bethesda)">
        <title>Pichia sorbitophila, an interspecies yeast hybrid reveals early steps of genome resolution following polyploidization.</title>
        <authorList>
            <person name="Leh Louis V."/>
            <person name="Despons L."/>
            <person name="Friedrich A."/>
            <person name="Martin T."/>
            <person name="Durrens P."/>
            <person name="Casaregola S."/>
            <person name="Neuveglise C."/>
            <person name="Fairhead C."/>
            <person name="Marck C."/>
            <person name="Cruz J.A."/>
            <person name="Straub M.L."/>
            <person name="Kugler V."/>
            <person name="Sacerdot C."/>
            <person name="Uzunov Z."/>
            <person name="Thierry A."/>
            <person name="Weiss S."/>
            <person name="Bleykasten C."/>
            <person name="De Montigny J."/>
            <person name="Jacques N."/>
            <person name="Jung P."/>
            <person name="Lemaire M."/>
            <person name="Mallet S."/>
            <person name="Morel G."/>
            <person name="Richard G.F."/>
            <person name="Sarkar A."/>
            <person name="Savel G."/>
            <person name="Schacherer J."/>
            <person name="Seret M.L."/>
            <person name="Talla E."/>
            <person name="Samson G."/>
            <person name="Jubin C."/>
            <person name="Poulain J."/>
            <person name="Vacherie B."/>
            <person name="Barbe V."/>
            <person name="Pelletier E."/>
            <person name="Sherman D.J."/>
            <person name="Westhof E."/>
            <person name="Weissenbach J."/>
            <person name="Baret P.V."/>
            <person name="Wincker P."/>
            <person name="Gaillardin C."/>
            <person name="Dujon B."/>
            <person name="Souciet J.L."/>
        </authorList>
    </citation>
    <scope>NUCLEOTIDE SEQUENCE [LARGE SCALE GENOMIC DNA]</scope>
    <source>
        <strain evidence="8">CBS 270.75 / DBVPG 7215 / KCTC 17166 / NRRL Y-17582</strain>
    </source>
</reference>